<evidence type="ECO:0000256" key="6">
    <source>
        <dbReference type="SAM" id="MobiDB-lite"/>
    </source>
</evidence>
<dbReference type="Gene3D" id="2.60.120.260">
    <property type="entry name" value="Galactose-binding domain-like"/>
    <property type="match status" value="1"/>
</dbReference>
<evidence type="ECO:0000256" key="3">
    <source>
        <dbReference type="ARBA" id="ARBA00022776"/>
    </source>
</evidence>
<dbReference type="GO" id="GO:0070979">
    <property type="term" value="P:protein K11-linked ubiquitination"/>
    <property type="evidence" value="ECO:0007669"/>
    <property type="project" value="TreeGrafter"/>
</dbReference>
<evidence type="ECO:0000256" key="1">
    <source>
        <dbReference type="ARBA" id="ARBA00006762"/>
    </source>
</evidence>
<sequence>MIASEPQGSDIGHPDASYATSYYQGYNGPEGDAADFNVPHEEAQETSNGDQQSIEHLQNEYYARGLEEIDSLQLLDLSPLATWKLSSHKQGHGLDQLREDNANTYWQSDGSLDGTPDPGVNGESAHHKLHSITLQFSKKVSLERILLFCNYNIDESYTPLKIRIMAGSSSWDLTEVCVVSFDKPVGWSHIIFQGVRGDGLLKCFVVKIIILANHQDGKDSHVRAIRCFGKKAVFGASKYPLPTADSSNMSLISHSGQVHSMEYLGHVDESLAEDKDAVSDPVTEKVLNNVANVIGFNTGFETLPLQSVSGIR</sequence>
<dbReference type="Proteomes" id="UP001338582">
    <property type="component" value="Chromosome 2"/>
</dbReference>
<dbReference type="GeneID" id="88172333"/>
<dbReference type="PROSITE" id="PS51284">
    <property type="entry name" value="DOC"/>
    <property type="match status" value="1"/>
</dbReference>
<feature type="domain" description="DOC" evidence="7">
    <location>
        <begin position="53"/>
        <end position="254"/>
    </location>
</feature>
<feature type="region of interest" description="Disordered" evidence="6">
    <location>
        <begin position="1"/>
        <end position="53"/>
    </location>
</feature>
<dbReference type="InterPro" id="IPR016901">
    <property type="entry name" value="APC10/Doc1"/>
</dbReference>
<evidence type="ECO:0000259" key="7">
    <source>
        <dbReference type="PROSITE" id="PS51284"/>
    </source>
</evidence>
<gene>
    <name evidence="8" type="ORF">PUMCH_001267</name>
</gene>
<comment type="similarity">
    <text evidence="1">Belongs to the APC10 family.</text>
</comment>
<dbReference type="AlphaFoldDB" id="A0AAX4H6C5"/>
<accession>A0AAX4H6C5</accession>
<dbReference type="CDD" id="cd08366">
    <property type="entry name" value="APC10"/>
    <property type="match status" value="1"/>
</dbReference>
<keyword evidence="3" id="KW-0498">Mitosis</keyword>
<dbReference type="EMBL" id="CP138895">
    <property type="protein sequence ID" value="WPK24013.1"/>
    <property type="molecule type" value="Genomic_DNA"/>
</dbReference>
<dbReference type="GO" id="GO:0005680">
    <property type="term" value="C:anaphase-promoting complex"/>
    <property type="evidence" value="ECO:0007669"/>
    <property type="project" value="InterPro"/>
</dbReference>
<keyword evidence="2" id="KW-0132">Cell division</keyword>
<dbReference type="PANTHER" id="PTHR12936:SF0">
    <property type="entry name" value="ANAPHASE-PROMOTING COMPLEX SUBUNIT 10"/>
    <property type="match status" value="1"/>
</dbReference>
<dbReference type="InterPro" id="IPR004939">
    <property type="entry name" value="APC_su10/DOC_dom"/>
</dbReference>
<dbReference type="KEGG" id="asau:88172333"/>
<dbReference type="InterPro" id="IPR008979">
    <property type="entry name" value="Galactose-bd-like_sf"/>
</dbReference>
<protein>
    <recommendedName>
        <fullName evidence="7">DOC domain-containing protein</fullName>
    </recommendedName>
</protein>
<evidence type="ECO:0000313" key="9">
    <source>
        <dbReference type="Proteomes" id="UP001338582"/>
    </source>
</evidence>
<name>A0AAX4H6C5_9ASCO</name>
<dbReference type="SMART" id="SM01337">
    <property type="entry name" value="APC10"/>
    <property type="match status" value="1"/>
</dbReference>
<keyword evidence="5" id="KW-0131">Cell cycle</keyword>
<dbReference type="Pfam" id="PF03256">
    <property type="entry name" value="ANAPC10"/>
    <property type="match status" value="2"/>
</dbReference>
<dbReference type="SUPFAM" id="SSF49785">
    <property type="entry name" value="Galactose-binding domain-like"/>
    <property type="match status" value="1"/>
</dbReference>
<proteinExistence type="inferred from homology"/>
<keyword evidence="9" id="KW-1185">Reference proteome</keyword>
<dbReference type="GO" id="GO:0051301">
    <property type="term" value="P:cell division"/>
    <property type="evidence" value="ECO:0007669"/>
    <property type="project" value="UniProtKB-KW"/>
</dbReference>
<dbReference type="PANTHER" id="PTHR12936">
    <property type="entry name" value="ANAPHASE-PROMOTING COMPLEX 10"/>
    <property type="match status" value="1"/>
</dbReference>
<organism evidence="8 9">
    <name type="scientific">Australozyma saopauloensis</name>
    <dbReference type="NCBI Taxonomy" id="291208"/>
    <lineage>
        <taxon>Eukaryota</taxon>
        <taxon>Fungi</taxon>
        <taxon>Dikarya</taxon>
        <taxon>Ascomycota</taxon>
        <taxon>Saccharomycotina</taxon>
        <taxon>Pichiomycetes</taxon>
        <taxon>Metschnikowiaceae</taxon>
        <taxon>Australozyma</taxon>
    </lineage>
</organism>
<dbReference type="GO" id="GO:0031145">
    <property type="term" value="P:anaphase-promoting complex-dependent catabolic process"/>
    <property type="evidence" value="ECO:0007669"/>
    <property type="project" value="InterPro"/>
</dbReference>
<dbReference type="RefSeq" id="XP_062876397.1">
    <property type="nucleotide sequence ID" value="XM_063020327.1"/>
</dbReference>
<evidence type="ECO:0000256" key="5">
    <source>
        <dbReference type="ARBA" id="ARBA00023306"/>
    </source>
</evidence>
<evidence type="ECO:0000313" key="8">
    <source>
        <dbReference type="EMBL" id="WPK24013.1"/>
    </source>
</evidence>
<reference evidence="8 9" key="1">
    <citation type="submission" date="2023-10" db="EMBL/GenBank/DDBJ databases">
        <title>Draft Genome Sequence of Candida saopaulonensis from a very Premature Infant with Sepsis.</title>
        <authorList>
            <person name="Ning Y."/>
            <person name="Dai R."/>
            <person name="Xiao M."/>
            <person name="Xu Y."/>
            <person name="Yan Q."/>
            <person name="Zhang L."/>
        </authorList>
    </citation>
    <scope>NUCLEOTIDE SEQUENCE [LARGE SCALE GENOMIC DNA]</scope>
    <source>
        <strain evidence="8 9">19XY460</strain>
    </source>
</reference>
<evidence type="ECO:0000256" key="4">
    <source>
        <dbReference type="ARBA" id="ARBA00022786"/>
    </source>
</evidence>
<keyword evidence="4" id="KW-0833">Ubl conjugation pathway</keyword>
<evidence type="ECO:0000256" key="2">
    <source>
        <dbReference type="ARBA" id="ARBA00022618"/>
    </source>
</evidence>